<keyword evidence="9" id="KW-1185">Reference proteome</keyword>
<feature type="transmembrane region" description="Helical" evidence="6">
    <location>
        <begin position="91"/>
        <end position="117"/>
    </location>
</feature>
<evidence type="ECO:0000256" key="3">
    <source>
        <dbReference type="ARBA" id="ARBA00022824"/>
    </source>
</evidence>
<feature type="non-terminal residue" evidence="8">
    <location>
        <position position="118"/>
    </location>
</feature>
<dbReference type="Proteomes" id="UP000001514">
    <property type="component" value="Unassembled WGS sequence"/>
</dbReference>
<evidence type="ECO:0000313" key="8">
    <source>
        <dbReference type="EMBL" id="EFJ05848.1"/>
    </source>
</evidence>
<protein>
    <recommendedName>
        <fullName evidence="7">Reticulon domain-containing protein</fullName>
    </recommendedName>
</protein>
<feature type="non-terminal residue" evidence="8">
    <location>
        <position position="1"/>
    </location>
</feature>
<dbReference type="HOGENOM" id="CLU_2079134_0_0_1"/>
<evidence type="ECO:0000256" key="6">
    <source>
        <dbReference type="SAM" id="Phobius"/>
    </source>
</evidence>
<sequence>VLACGSLLYYHCTARNCSLVSLTCDVVIVLVSSLAILGLAFRNFNIAVPVDPLEWQVSEECATSIAACIANTVGATEGVLRVAASGSDYKLFFKVVVFLYLAAAVGRAASGATVTYIG</sequence>
<feature type="transmembrane region" description="Helical" evidence="6">
    <location>
        <begin position="20"/>
        <end position="41"/>
    </location>
</feature>
<dbReference type="KEGG" id="smo:SELMODRAFT_49228"/>
<organism evidence="9">
    <name type="scientific">Selaginella moellendorffii</name>
    <name type="common">Spikemoss</name>
    <dbReference type="NCBI Taxonomy" id="88036"/>
    <lineage>
        <taxon>Eukaryota</taxon>
        <taxon>Viridiplantae</taxon>
        <taxon>Streptophyta</taxon>
        <taxon>Embryophyta</taxon>
        <taxon>Tracheophyta</taxon>
        <taxon>Lycopodiopsida</taxon>
        <taxon>Selaginellales</taxon>
        <taxon>Selaginellaceae</taxon>
        <taxon>Selaginella</taxon>
    </lineage>
</organism>
<dbReference type="FunCoup" id="D8TBW9">
    <property type="interactions" value="392"/>
</dbReference>
<dbReference type="Gramene" id="EFJ05848">
    <property type="protein sequence ID" value="EFJ05848"/>
    <property type="gene ID" value="SELMODRAFT_49228"/>
</dbReference>
<evidence type="ECO:0000256" key="2">
    <source>
        <dbReference type="ARBA" id="ARBA00022692"/>
    </source>
</evidence>
<dbReference type="InterPro" id="IPR044177">
    <property type="entry name" value="RTNLB22/23"/>
</dbReference>
<proteinExistence type="predicted"/>
<evidence type="ECO:0000259" key="7">
    <source>
        <dbReference type="Pfam" id="PF02453"/>
    </source>
</evidence>
<name>D8TBW9_SELML</name>
<keyword evidence="5 6" id="KW-0472">Membrane</keyword>
<keyword evidence="3" id="KW-0256">Endoplasmic reticulum</keyword>
<dbReference type="EMBL" id="GL377713">
    <property type="protein sequence ID" value="EFJ05848.1"/>
    <property type="molecule type" value="Genomic_DNA"/>
</dbReference>
<reference evidence="8 9" key="1">
    <citation type="journal article" date="2011" name="Science">
        <title>The Selaginella genome identifies genetic changes associated with the evolution of vascular plants.</title>
        <authorList>
            <person name="Banks J.A."/>
            <person name="Nishiyama T."/>
            <person name="Hasebe M."/>
            <person name="Bowman J.L."/>
            <person name="Gribskov M."/>
            <person name="dePamphilis C."/>
            <person name="Albert V.A."/>
            <person name="Aono N."/>
            <person name="Aoyama T."/>
            <person name="Ambrose B.A."/>
            <person name="Ashton N.W."/>
            <person name="Axtell M.J."/>
            <person name="Barker E."/>
            <person name="Barker M.S."/>
            <person name="Bennetzen J.L."/>
            <person name="Bonawitz N.D."/>
            <person name="Chapple C."/>
            <person name="Cheng C."/>
            <person name="Correa L.G."/>
            <person name="Dacre M."/>
            <person name="DeBarry J."/>
            <person name="Dreyer I."/>
            <person name="Elias M."/>
            <person name="Engstrom E.M."/>
            <person name="Estelle M."/>
            <person name="Feng L."/>
            <person name="Finet C."/>
            <person name="Floyd S.K."/>
            <person name="Frommer W.B."/>
            <person name="Fujita T."/>
            <person name="Gramzow L."/>
            <person name="Gutensohn M."/>
            <person name="Harholt J."/>
            <person name="Hattori M."/>
            <person name="Heyl A."/>
            <person name="Hirai T."/>
            <person name="Hiwatashi Y."/>
            <person name="Ishikawa M."/>
            <person name="Iwata M."/>
            <person name="Karol K.G."/>
            <person name="Koehler B."/>
            <person name="Kolukisaoglu U."/>
            <person name="Kubo M."/>
            <person name="Kurata T."/>
            <person name="Lalonde S."/>
            <person name="Li K."/>
            <person name="Li Y."/>
            <person name="Litt A."/>
            <person name="Lyons E."/>
            <person name="Manning G."/>
            <person name="Maruyama T."/>
            <person name="Michael T.P."/>
            <person name="Mikami K."/>
            <person name="Miyazaki S."/>
            <person name="Morinaga S."/>
            <person name="Murata T."/>
            <person name="Mueller-Roeber B."/>
            <person name="Nelson D.R."/>
            <person name="Obara M."/>
            <person name="Oguri Y."/>
            <person name="Olmstead R.G."/>
            <person name="Onodera N."/>
            <person name="Petersen B.L."/>
            <person name="Pils B."/>
            <person name="Prigge M."/>
            <person name="Rensing S.A."/>
            <person name="Riano-Pachon D.M."/>
            <person name="Roberts A.W."/>
            <person name="Sato Y."/>
            <person name="Scheller H.V."/>
            <person name="Schulz B."/>
            <person name="Schulz C."/>
            <person name="Shakirov E.V."/>
            <person name="Shibagaki N."/>
            <person name="Shinohara N."/>
            <person name="Shippen D.E."/>
            <person name="Soerensen I."/>
            <person name="Sotooka R."/>
            <person name="Sugimoto N."/>
            <person name="Sugita M."/>
            <person name="Sumikawa N."/>
            <person name="Tanurdzic M."/>
            <person name="Theissen G."/>
            <person name="Ulvskov P."/>
            <person name="Wakazuki S."/>
            <person name="Weng J.K."/>
            <person name="Willats W.W."/>
            <person name="Wipf D."/>
            <person name="Wolf P.G."/>
            <person name="Yang L."/>
            <person name="Zimmer A.D."/>
            <person name="Zhu Q."/>
            <person name="Mitros T."/>
            <person name="Hellsten U."/>
            <person name="Loque D."/>
            <person name="Otillar R."/>
            <person name="Salamov A."/>
            <person name="Schmutz J."/>
            <person name="Shapiro H."/>
            <person name="Lindquist E."/>
            <person name="Lucas S."/>
            <person name="Rokhsar D."/>
            <person name="Grigoriev I.V."/>
        </authorList>
    </citation>
    <scope>NUCLEOTIDE SEQUENCE [LARGE SCALE GENOMIC DNA]</scope>
</reference>
<gene>
    <name evidence="8" type="ORF">SELMODRAFT_49228</name>
</gene>
<dbReference type="PANTHER" id="PTHR47879:SF2">
    <property type="entry name" value="RETICULON-LIKE PROTEIN B22"/>
    <property type="match status" value="1"/>
</dbReference>
<dbReference type="InterPro" id="IPR003388">
    <property type="entry name" value="Reticulon"/>
</dbReference>
<dbReference type="Pfam" id="PF02453">
    <property type="entry name" value="Reticulon"/>
    <property type="match status" value="1"/>
</dbReference>
<dbReference type="OrthoDB" id="2020646at2759"/>
<evidence type="ECO:0000313" key="9">
    <source>
        <dbReference type="Proteomes" id="UP000001514"/>
    </source>
</evidence>
<accession>D8TBW9</accession>
<keyword evidence="4 6" id="KW-1133">Transmembrane helix</keyword>
<dbReference type="GO" id="GO:0005789">
    <property type="term" value="C:endoplasmic reticulum membrane"/>
    <property type="evidence" value="ECO:0007669"/>
    <property type="project" value="UniProtKB-SubCell"/>
</dbReference>
<evidence type="ECO:0000256" key="4">
    <source>
        <dbReference type="ARBA" id="ARBA00022989"/>
    </source>
</evidence>
<keyword evidence="2 6" id="KW-0812">Transmembrane</keyword>
<dbReference type="OMA" id="MLCQTSQ"/>
<dbReference type="InParanoid" id="D8TBW9"/>
<dbReference type="STRING" id="88036.D8TBW9"/>
<dbReference type="AlphaFoldDB" id="D8TBW9"/>
<dbReference type="eggNOG" id="KOG4197">
    <property type="taxonomic scope" value="Eukaryota"/>
</dbReference>
<evidence type="ECO:0000256" key="1">
    <source>
        <dbReference type="ARBA" id="ARBA00004477"/>
    </source>
</evidence>
<comment type="subcellular location">
    <subcellularLocation>
        <location evidence="1">Endoplasmic reticulum membrane</location>
        <topology evidence="1">Multi-pass membrane protein</topology>
    </subcellularLocation>
</comment>
<feature type="domain" description="Reticulon" evidence="7">
    <location>
        <begin position="2"/>
        <end position="118"/>
    </location>
</feature>
<dbReference type="PANTHER" id="PTHR47879">
    <property type="entry name" value="RETICULON-LIKE PROTEIN B22"/>
    <property type="match status" value="1"/>
</dbReference>
<evidence type="ECO:0000256" key="5">
    <source>
        <dbReference type="ARBA" id="ARBA00023136"/>
    </source>
</evidence>